<evidence type="ECO:0000259" key="2">
    <source>
        <dbReference type="Pfam" id="PF17906"/>
    </source>
</evidence>
<reference evidence="3" key="2">
    <citation type="submission" date="2018-07" db="EMBL/GenBank/DDBJ databases">
        <authorList>
            <person name="Mckenzie S.K."/>
            <person name="Kronauer D.J.C."/>
        </authorList>
    </citation>
    <scope>NUCLEOTIDE SEQUENCE</scope>
    <source>
        <strain evidence="3">Clonal line C1</strain>
    </source>
</reference>
<dbReference type="InterPro" id="IPR036397">
    <property type="entry name" value="RNaseH_sf"/>
</dbReference>
<gene>
    <name evidence="3" type="ORF">DMN91_008683</name>
</gene>
<comment type="caution">
    <text evidence="3">The sequence shown here is derived from an EMBL/GenBank/DDBJ whole genome shotgun (WGS) entry which is preliminary data.</text>
</comment>
<dbReference type="Proteomes" id="UP000279307">
    <property type="component" value="Chromosome 9"/>
</dbReference>
<evidence type="ECO:0000313" key="3">
    <source>
        <dbReference type="EMBL" id="RLU18326.1"/>
    </source>
</evidence>
<protein>
    <recommendedName>
        <fullName evidence="2">Mos1 transposase HTH domain-containing protein</fullName>
    </recommendedName>
</protein>
<reference evidence="3" key="1">
    <citation type="journal article" date="2018" name="Genome Res.">
        <title>The genomic architecture and molecular evolution of ant odorant receptors.</title>
        <authorList>
            <person name="McKenzie S.K."/>
            <person name="Kronauer D.J.C."/>
        </authorList>
    </citation>
    <scope>NUCLEOTIDE SEQUENCE [LARGE SCALE GENOMIC DNA]</scope>
    <source>
        <strain evidence="3">Clonal line C1</strain>
    </source>
</reference>
<dbReference type="Pfam" id="PF17906">
    <property type="entry name" value="HTH_48"/>
    <property type="match status" value="1"/>
</dbReference>
<proteinExistence type="predicted"/>
<accession>A0A3L8DDD3</accession>
<feature type="compositionally biased region" description="Basic residues" evidence="1">
    <location>
        <begin position="184"/>
        <end position="195"/>
    </location>
</feature>
<feature type="region of interest" description="Disordered" evidence="1">
    <location>
        <begin position="173"/>
        <end position="198"/>
    </location>
</feature>
<dbReference type="AlphaFoldDB" id="A0A3L8DDD3"/>
<organism evidence="3">
    <name type="scientific">Ooceraea biroi</name>
    <name type="common">Clonal raider ant</name>
    <name type="synonym">Cerapachys biroi</name>
    <dbReference type="NCBI Taxonomy" id="2015173"/>
    <lineage>
        <taxon>Eukaryota</taxon>
        <taxon>Metazoa</taxon>
        <taxon>Ecdysozoa</taxon>
        <taxon>Arthropoda</taxon>
        <taxon>Hexapoda</taxon>
        <taxon>Insecta</taxon>
        <taxon>Pterygota</taxon>
        <taxon>Neoptera</taxon>
        <taxon>Endopterygota</taxon>
        <taxon>Hymenoptera</taxon>
        <taxon>Apocrita</taxon>
        <taxon>Aculeata</taxon>
        <taxon>Formicoidea</taxon>
        <taxon>Formicidae</taxon>
        <taxon>Dorylinae</taxon>
        <taxon>Ooceraea</taxon>
    </lineage>
</organism>
<name>A0A3L8DDD3_OOCBI</name>
<evidence type="ECO:0000256" key="1">
    <source>
        <dbReference type="SAM" id="MobiDB-lite"/>
    </source>
</evidence>
<dbReference type="InterPro" id="IPR041426">
    <property type="entry name" value="Mos1_HTH"/>
</dbReference>
<dbReference type="EMBL" id="QOIP01000009">
    <property type="protein sequence ID" value="RLU18326.1"/>
    <property type="molecule type" value="Genomic_DNA"/>
</dbReference>
<dbReference type="OrthoDB" id="10033972at2759"/>
<dbReference type="Gene3D" id="3.30.420.10">
    <property type="entry name" value="Ribonuclease H-like superfamily/Ribonuclease H"/>
    <property type="match status" value="1"/>
</dbReference>
<dbReference type="InterPro" id="IPR052709">
    <property type="entry name" value="Transposase-MT_Hybrid"/>
</dbReference>
<sequence>MERDVFTEQRTNIKFLVKLGKNGQEIPQMLEMVYGESAMKRRTVYKWVDRFKEGRESVDDDARAGRSSTSRVDENIQRVYDLVKADRRITTRMITEKLGISNGSVQTILKEDLNMRKLCTKIFPKVLTDEQKQRRVDCCNDYIESAQDPNFLERVITGDESWIYEYDPETKRQSEEWKHSGSPRTKKARKSRSKSKPCSSFSSIFVELFIMNMFQ</sequence>
<dbReference type="Gene3D" id="1.10.10.1450">
    <property type="match status" value="1"/>
</dbReference>
<feature type="domain" description="Mos1 transposase HTH" evidence="2">
    <location>
        <begin position="10"/>
        <end position="54"/>
    </location>
</feature>
<dbReference type="GO" id="GO:0003676">
    <property type="term" value="F:nucleic acid binding"/>
    <property type="evidence" value="ECO:0007669"/>
    <property type="project" value="InterPro"/>
</dbReference>
<dbReference type="PANTHER" id="PTHR46060">
    <property type="entry name" value="MARINER MOS1 TRANSPOSASE-LIKE PROTEIN"/>
    <property type="match status" value="1"/>
</dbReference>
<dbReference type="PANTHER" id="PTHR46060:SF1">
    <property type="entry name" value="MARINER MOS1 TRANSPOSASE-LIKE PROTEIN"/>
    <property type="match status" value="1"/>
</dbReference>